<dbReference type="PANTHER" id="PTHR24345:SF0">
    <property type="entry name" value="CELL CYCLE SERINE_THREONINE-PROTEIN KINASE CDC5_MSD2"/>
    <property type="match status" value="1"/>
</dbReference>
<name>C5KYD3_PERM5</name>
<gene>
    <name evidence="9" type="ORF">Pmar_PMAR005845</name>
</gene>
<evidence type="ECO:0000256" key="6">
    <source>
        <dbReference type="PROSITE-ProRule" id="PRU10141"/>
    </source>
</evidence>
<dbReference type="GO" id="GO:0004674">
    <property type="term" value="F:protein serine/threonine kinase activity"/>
    <property type="evidence" value="ECO:0007669"/>
    <property type="project" value="UniProtKB-KW"/>
</dbReference>
<dbReference type="Gene3D" id="1.25.10.10">
    <property type="entry name" value="Leucine-rich Repeat Variant"/>
    <property type="match status" value="1"/>
</dbReference>
<keyword evidence="2" id="KW-0808">Transferase</keyword>
<keyword evidence="10" id="KW-1185">Reference proteome</keyword>
<proteinExistence type="predicted"/>
<dbReference type="InParanoid" id="C5KYD3"/>
<dbReference type="Pfam" id="PF01603">
    <property type="entry name" value="B56"/>
    <property type="match status" value="1"/>
</dbReference>
<protein>
    <submittedName>
        <fullName evidence="9">Serine/threonine protein kinase, putative</fullName>
    </submittedName>
</protein>
<reference evidence="9 10" key="1">
    <citation type="submission" date="2008-07" db="EMBL/GenBank/DDBJ databases">
        <authorList>
            <person name="El-Sayed N."/>
            <person name="Caler E."/>
            <person name="Inman J."/>
            <person name="Amedeo P."/>
            <person name="Hass B."/>
            <person name="Wortman J."/>
        </authorList>
    </citation>
    <scope>NUCLEOTIDE SEQUENCE [LARGE SCALE GENOMIC DNA]</scope>
    <source>
        <strain evidence="10">ATCC 50983 / TXsc</strain>
    </source>
</reference>
<dbReference type="PROSITE" id="PS00108">
    <property type="entry name" value="PROTEIN_KINASE_ST"/>
    <property type="match status" value="1"/>
</dbReference>
<dbReference type="InterPro" id="IPR002554">
    <property type="entry name" value="PP2A_B56"/>
</dbReference>
<dbReference type="InterPro" id="IPR000719">
    <property type="entry name" value="Prot_kinase_dom"/>
</dbReference>
<dbReference type="PROSITE" id="PS50011">
    <property type="entry name" value="PROTEIN_KINASE_DOM"/>
    <property type="match status" value="1"/>
</dbReference>
<dbReference type="SUPFAM" id="SSF56112">
    <property type="entry name" value="Protein kinase-like (PK-like)"/>
    <property type="match status" value="1"/>
</dbReference>
<dbReference type="CDD" id="cd00180">
    <property type="entry name" value="PKc"/>
    <property type="match status" value="1"/>
</dbReference>
<dbReference type="InterPro" id="IPR016024">
    <property type="entry name" value="ARM-type_fold"/>
</dbReference>
<feature type="region of interest" description="Disordered" evidence="7">
    <location>
        <begin position="375"/>
        <end position="430"/>
    </location>
</feature>
<keyword evidence="1 9" id="KW-0723">Serine/threonine-protein kinase</keyword>
<dbReference type="Gene3D" id="1.10.510.10">
    <property type="entry name" value="Transferase(Phosphotransferase) domain 1"/>
    <property type="match status" value="1"/>
</dbReference>
<dbReference type="OMA" id="ENCEPHE"/>
<keyword evidence="3 6" id="KW-0547">Nucleotide-binding</keyword>
<keyword evidence="5 6" id="KW-0067">ATP-binding</keyword>
<evidence type="ECO:0000313" key="9">
    <source>
        <dbReference type="EMBL" id="EER10510.1"/>
    </source>
</evidence>
<dbReference type="GO" id="GO:0005524">
    <property type="term" value="F:ATP binding"/>
    <property type="evidence" value="ECO:0007669"/>
    <property type="project" value="UniProtKB-UniRule"/>
</dbReference>
<evidence type="ECO:0000256" key="4">
    <source>
        <dbReference type="ARBA" id="ARBA00022777"/>
    </source>
</evidence>
<evidence type="ECO:0000256" key="1">
    <source>
        <dbReference type="ARBA" id="ARBA00022527"/>
    </source>
</evidence>
<feature type="compositionally biased region" description="Low complexity" evidence="7">
    <location>
        <begin position="391"/>
        <end position="401"/>
    </location>
</feature>
<feature type="region of interest" description="Disordered" evidence="7">
    <location>
        <begin position="800"/>
        <end position="848"/>
    </location>
</feature>
<dbReference type="Pfam" id="PF00069">
    <property type="entry name" value="Pkinase"/>
    <property type="match status" value="1"/>
</dbReference>
<evidence type="ECO:0000256" key="5">
    <source>
        <dbReference type="ARBA" id="ARBA00022840"/>
    </source>
</evidence>
<dbReference type="GeneID" id="9038545"/>
<evidence type="ECO:0000313" key="10">
    <source>
        <dbReference type="Proteomes" id="UP000007800"/>
    </source>
</evidence>
<dbReference type="RefSeq" id="XP_002778715.1">
    <property type="nucleotide sequence ID" value="XM_002778669.1"/>
</dbReference>
<evidence type="ECO:0000259" key="8">
    <source>
        <dbReference type="PROSITE" id="PS50011"/>
    </source>
</evidence>
<keyword evidence="4 9" id="KW-0418">Kinase</keyword>
<accession>C5KYD3</accession>
<dbReference type="AlphaFoldDB" id="C5KYD3"/>
<dbReference type="GO" id="GO:0005634">
    <property type="term" value="C:nucleus"/>
    <property type="evidence" value="ECO:0007669"/>
    <property type="project" value="TreeGrafter"/>
</dbReference>
<dbReference type="PROSITE" id="PS00107">
    <property type="entry name" value="PROTEIN_KINASE_ATP"/>
    <property type="match status" value="1"/>
</dbReference>
<dbReference type="SMART" id="SM00220">
    <property type="entry name" value="S_TKc"/>
    <property type="match status" value="1"/>
</dbReference>
<dbReference type="GO" id="GO:0007165">
    <property type="term" value="P:signal transduction"/>
    <property type="evidence" value="ECO:0007669"/>
    <property type="project" value="InterPro"/>
</dbReference>
<dbReference type="GO" id="GO:0000159">
    <property type="term" value="C:protein phosphatase type 2A complex"/>
    <property type="evidence" value="ECO:0007669"/>
    <property type="project" value="InterPro"/>
</dbReference>
<dbReference type="EMBL" id="GG677382">
    <property type="protein sequence ID" value="EER10510.1"/>
    <property type="molecule type" value="Genomic_DNA"/>
</dbReference>
<dbReference type="InterPro" id="IPR011989">
    <property type="entry name" value="ARM-like"/>
</dbReference>
<dbReference type="OrthoDB" id="103349at2759"/>
<feature type="domain" description="Protein kinase" evidence="8">
    <location>
        <begin position="478"/>
        <end position="756"/>
    </location>
</feature>
<feature type="binding site" evidence="6">
    <location>
        <position position="513"/>
    </location>
    <ligand>
        <name>ATP</name>
        <dbReference type="ChEBI" id="CHEBI:30616"/>
    </ligand>
</feature>
<evidence type="ECO:0000256" key="2">
    <source>
        <dbReference type="ARBA" id="ARBA00022679"/>
    </source>
</evidence>
<evidence type="ECO:0000256" key="3">
    <source>
        <dbReference type="ARBA" id="ARBA00022741"/>
    </source>
</evidence>
<dbReference type="PANTHER" id="PTHR24345">
    <property type="entry name" value="SERINE/THREONINE-PROTEIN KINASE PLK"/>
    <property type="match status" value="1"/>
</dbReference>
<sequence length="848" mass="94583">MPSSSAAVTPVVEERISSLLETALSSVEAAKEFYAFVMSGEVRDETFSERVYKSLRNFMLALLSIKEPARYTDLVPLHYCRAALIAVLDCPECVYVALASHLDSAVLIALVKRCSGSASTEAKESMLVATVDMDTRKTDPIPSHGGDAWFVESLLHRLYEKCPSLRPQLRLLVGEELVAFVQCPQKNADIKPLVSLLGRIIGGFQTPLNSTHLSLLYNVILPLHMPNGFASWDRQTPLLKGYHRELTQCVVIYLDKQPELFPKIMDGVFTALPPPARGNTAKELLLLAEIARLLQGVSVDNFNKIDKQLRTVVKNRVRVNKMIANVLAELERVNPSAFQKAATATVQAAREAKRQSEKDEATRRAVEARLKGNRVPVPSAVPKPPSLAQMSSIGRSRGSGSQPPVTITGVAPWGPEPKARAPPKEDDVLDGDSDPVTVLHRFCENCEPHEGAQKEKVWEEALTAPSPTILTTLKFHQMVRAREIGSGAFSTVLLYLVTQKGKVRSEWPEYAVKVIHPDILAKYSQNISREIAILRLMPHPGITRLVSAFMYHNECYLVLEYAANGDMFDYLQAHPSGLSEGEAKRALGEVLAALDSIHQQGFVYVDMKPENIVITSTRHIKLTDFGGARPYTTQAEREVEKSRHAVQELRSGDWRYDGTFHNFQIYMAPELLRGRYPSVASDMWAYGVVMYQLLTGRPPEWADAAAESEIEDKYTMMMSIPKLNHSSLRIDLIKKLLNPNPDLRPTIEEVMSHPWFEGMNVGDLYLQPVPEGFFSPVEKAQTEVDSRWSKRQLSKVWSAQPNPQDYRFDQQPATNSAGIPTTPIVESEERGSPFLHAKTRGMPPVHPL</sequence>
<evidence type="ECO:0000256" key="7">
    <source>
        <dbReference type="SAM" id="MobiDB-lite"/>
    </source>
</evidence>
<dbReference type="SUPFAM" id="SSF48371">
    <property type="entry name" value="ARM repeat"/>
    <property type="match status" value="1"/>
</dbReference>
<dbReference type="GO" id="GO:0019888">
    <property type="term" value="F:protein phosphatase regulator activity"/>
    <property type="evidence" value="ECO:0007669"/>
    <property type="project" value="InterPro"/>
</dbReference>
<dbReference type="InterPro" id="IPR017441">
    <property type="entry name" value="Protein_kinase_ATP_BS"/>
</dbReference>
<dbReference type="Proteomes" id="UP000007800">
    <property type="component" value="Unassembled WGS sequence"/>
</dbReference>
<dbReference type="InterPro" id="IPR008271">
    <property type="entry name" value="Ser/Thr_kinase_AS"/>
</dbReference>
<feature type="compositionally biased region" description="Basic and acidic residues" evidence="7">
    <location>
        <begin position="417"/>
        <end position="426"/>
    </location>
</feature>
<dbReference type="InterPro" id="IPR011009">
    <property type="entry name" value="Kinase-like_dom_sf"/>
</dbReference>
<organism evidence="10">
    <name type="scientific">Perkinsus marinus (strain ATCC 50983 / TXsc)</name>
    <dbReference type="NCBI Taxonomy" id="423536"/>
    <lineage>
        <taxon>Eukaryota</taxon>
        <taxon>Sar</taxon>
        <taxon>Alveolata</taxon>
        <taxon>Perkinsozoa</taxon>
        <taxon>Perkinsea</taxon>
        <taxon>Perkinsida</taxon>
        <taxon>Perkinsidae</taxon>
        <taxon>Perkinsus</taxon>
    </lineage>
</organism>